<feature type="transmembrane region" description="Helical" evidence="18">
    <location>
        <begin position="164"/>
        <end position="183"/>
    </location>
</feature>
<sequence>MAIETYSGDKFIIDYIHPLFRTSNDSEMLTNMVWIFFFYTLSVVATMAVLPAPYGRYSSSRFGFLLPGKFAWITQESPALLVPIILLWTTSATCWKSSANKILFSAFFIHYFQRSLIFPLTTRGAKDSPFLVYISALSFCLFNGFMQGHYLLNYYQYDDNWATSPQFVIGLIIFCIGLAINVHSDQLLIRLRKPGETGYKIPVGGMFNYVTGGNFFGEIVEWFGFAIASCSPPSAIFALFSACYLGMRAWHHHNYYLAKFEDYPRTRKIIIPFLF</sequence>
<keyword evidence="9" id="KW-0726">Sexual differentiation</keyword>
<evidence type="ECO:0000256" key="1">
    <source>
        <dbReference type="ARBA" id="ARBA00004154"/>
    </source>
</evidence>
<dbReference type="OrthoDB" id="5788137at2759"/>
<protein>
    <recommendedName>
        <fullName evidence="18">3-oxo-5alpha-steroid 4-dehydrogenase (NADP(+))</fullName>
        <ecNumber evidence="18">1.3.1.22</ecNumber>
    </recommendedName>
</protein>
<dbReference type="PANTHER" id="PTHR10556:SF57">
    <property type="entry name" value="3-OXO-5-ALPHA-STEROID 4-DEHYDROGENASE 1"/>
    <property type="match status" value="1"/>
</dbReference>
<keyword evidence="10 18" id="KW-1133">Transmembrane helix</keyword>
<evidence type="ECO:0000313" key="19">
    <source>
        <dbReference type="EMBL" id="KZS20825.1"/>
    </source>
</evidence>
<comment type="catalytic activity">
    <reaction evidence="16">
        <text>androst-4-ene-3,17-dione + NADPH + H(+) = 5alpha-androstan-3,17-dione + NADP(+)</text>
        <dbReference type="Rhea" id="RHEA:50816"/>
        <dbReference type="ChEBI" id="CHEBI:15378"/>
        <dbReference type="ChEBI" id="CHEBI:15994"/>
        <dbReference type="ChEBI" id="CHEBI:16422"/>
        <dbReference type="ChEBI" id="CHEBI:57783"/>
        <dbReference type="ChEBI" id="CHEBI:58349"/>
    </reaction>
    <physiologicalReaction direction="left-to-right" evidence="16">
        <dbReference type="Rhea" id="RHEA:50817"/>
    </physiologicalReaction>
</comment>
<evidence type="ECO:0000256" key="16">
    <source>
        <dbReference type="ARBA" id="ARBA00049166"/>
    </source>
</evidence>
<evidence type="ECO:0000256" key="11">
    <source>
        <dbReference type="ARBA" id="ARBA00023002"/>
    </source>
</evidence>
<dbReference type="EC" id="1.3.1.22" evidence="18"/>
<evidence type="ECO:0000256" key="2">
    <source>
        <dbReference type="ARBA" id="ARBA00004477"/>
    </source>
</evidence>
<dbReference type="FunFam" id="1.20.120.1630:FF:000002">
    <property type="entry name" value="Steroid 5 alpha-reductase 1"/>
    <property type="match status" value="1"/>
</dbReference>
<dbReference type="STRING" id="35525.A0A0P5T180"/>
<dbReference type="AlphaFoldDB" id="A0A0P5T180"/>
<dbReference type="PANTHER" id="PTHR10556">
    <property type="entry name" value="3-OXO-5-ALPHA-STEROID 4-DEHYDROGENASE"/>
    <property type="match status" value="1"/>
</dbReference>
<evidence type="ECO:0000256" key="18">
    <source>
        <dbReference type="PIRNR" id="PIRNR015596"/>
    </source>
</evidence>
<feature type="transmembrane region" description="Helical" evidence="18">
    <location>
        <begin position="70"/>
        <end position="90"/>
    </location>
</feature>
<proteinExistence type="inferred from homology"/>
<keyword evidence="6" id="KW-0256">Endoplasmic reticulum</keyword>
<feature type="transmembrane region" description="Helical" evidence="18">
    <location>
        <begin position="130"/>
        <end position="152"/>
    </location>
</feature>
<evidence type="ECO:0000313" key="20">
    <source>
        <dbReference type="Proteomes" id="UP000076858"/>
    </source>
</evidence>
<reference evidence="19 20" key="1">
    <citation type="submission" date="2016-03" db="EMBL/GenBank/DDBJ databases">
        <title>EvidentialGene: Evidence-directed Construction of Genes on Genomes.</title>
        <authorList>
            <person name="Gilbert D.G."/>
            <person name="Choi J.-H."/>
            <person name="Mockaitis K."/>
            <person name="Colbourne J."/>
            <person name="Pfrender M."/>
        </authorList>
    </citation>
    <scope>NUCLEOTIDE SEQUENCE [LARGE SCALE GENOMIC DNA]</scope>
    <source>
        <strain evidence="19 20">Xinb3</strain>
        <tissue evidence="19">Complete organism</tissue>
    </source>
</reference>
<dbReference type="InterPro" id="IPR001104">
    <property type="entry name" value="3-oxo-5_a-steroid_4-DH_C"/>
</dbReference>
<dbReference type="InterPro" id="IPR016636">
    <property type="entry name" value="3-oxo-5-alpha-steroid_4-DH"/>
</dbReference>
<keyword evidence="13 18" id="KW-0472">Membrane</keyword>
<gene>
    <name evidence="19" type="ORF">APZ42_012481</name>
</gene>
<evidence type="ECO:0000256" key="13">
    <source>
        <dbReference type="ARBA" id="ARBA00023136"/>
    </source>
</evidence>
<keyword evidence="5" id="KW-0221">Differentiation</keyword>
<evidence type="ECO:0000256" key="14">
    <source>
        <dbReference type="ARBA" id="ARBA00037789"/>
    </source>
</evidence>
<dbReference type="GO" id="GO:0047751">
    <property type="term" value="F:3-oxo-5-alpha-steroid 4-dehydrogenase (NADP+) activity"/>
    <property type="evidence" value="ECO:0007669"/>
    <property type="project" value="UniProtKB-EC"/>
</dbReference>
<dbReference type="Proteomes" id="UP000076858">
    <property type="component" value="Unassembled WGS sequence"/>
</dbReference>
<evidence type="ECO:0000256" key="12">
    <source>
        <dbReference type="ARBA" id="ARBA00023098"/>
    </source>
</evidence>
<comment type="catalytic activity">
    <reaction evidence="15">
        <text>5alpha-pregnane-3,20-dione + NADP(+) = progesterone + NADPH + H(+)</text>
        <dbReference type="Rhea" id="RHEA:21952"/>
        <dbReference type="ChEBI" id="CHEBI:15378"/>
        <dbReference type="ChEBI" id="CHEBI:17026"/>
        <dbReference type="ChEBI" id="CHEBI:28952"/>
        <dbReference type="ChEBI" id="CHEBI:57783"/>
        <dbReference type="ChEBI" id="CHEBI:58349"/>
        <dbReference type="EC" id="1.3.1.22"/>
    </reaction>
    <physiologicalReaction direction="right-to-left" evidence="15">
        <dbReference type="Rhea" id="RHEA:21954"/>
    </physiologicalReaction>
</comment>
<comment type="function">
    <text evidence="14">Converts testosterone into 5-alpha-dihydrotestosterone and progesterone or corticosterone into their corresponding 5-alpha-3-oxosteroids. It plays a central role in sexual differentiation and androgen physiology.</text>
</comment>
<dbReference type="Gene3D" id="1.20.120.1630">
    <property type="match status" value="1"/>
</dbReference>
<dbReference type="InterPro" id="IPR039357">
    <property type="entry name" value="SRD5A/TECR"/>
</dbReference>
<dbReference type="PIRSF" id="PIRSF015596">
    <property type="entry name" value="5_alpha-SR2"/>
    <property type="match status" value="1"/>
</dbReference>
<accession>A0A0P5T180</accession>
<dbReference type="EMBL" id="LRGB01000115">
    <property type="protein sequence ID" value="KZS20825.1"/>
    <property type="molecule type" value="Genomic_DNA"/>
</dbReference>
<evidence type="ECO:0000256" key="6">
    <source>
        <dbReference type="ARBA" id="ARBA00022824"/>
    </source>
</evidence>
<comment type="similarity">
    <text evidence="3 18">Belongs to the steroid 5-alpha reductase family.</text>
</comment>
<keyword evidence="20" id="KW-1185">Reference proteome</keyword>
<dbReference type="GO" id="GO:0007548">
    <property type="term" value="P:sex differentiation"/>
    <property type="evidence" value="ECO:0007669"/>
    <property type="project" value="UniProtKB-KW"/>
</dbReference>
<evidence type="ECO:0000256" key="8">
    <source>
        <dbReference type="ARBA" id="ARBA00022857"/>
    </source>
</evidence>
<evidence type="ECO:0000256" key="5">
    <source>
        <dbReference type="ARBA" id="ARBA00022782"/>
    </source>
</evidence>
<dbReference type="Pfam" id="PF02544">
    <property type="entry name" value="Steroid_dh"/>
    <property type="match status" value="1"/>
</dbReference>
<keyword evidence="12" id="KW-0443">Lipid metabolism</keyword>
<evidence type="ECO:0000256" key="9">
    <source>
        <dbReference type="ARBA" id="ARBA00022928"/>
    </source>
</evidence>
<comment type="subcellular location">
    <subcellularLocation>
        <location evidence="2">Endoplasmic reticulum membrane</location>
        <topology evidence="2">Multi-pass membrane protein</topology>
    </subcellularLocation>
    <subcellularLocation>
        <location evidence="1">Microsome membrane</location>
        <topology evidence="1">Multi-pass membrane protein</topology>
    </subcellularLocation>
</comment>
<dbReference type="PROSITE" id="PS50244">
    <property type="entry name" value="S5A_REDUCTASE"/>
    <property type="match status" value="1"/>
</dbReference>
<evidence type="ECO:0000256" key="15">
    <source>
        <dbReference type="ARBA" id="ARBA00048292"/>
    </source>
</evidence>
<evidence type="ECO:0000256" key="7">
    <source>
        <dbReference type="ARBA" id="ARBA00022848"/>
    </source>
</evidence>
<name>A0A0P5T180_9CRUS</name>
<dbReference type="GO" id="GO:0006702">
    <property type="term" value="P:androgen biosynthetic process"/>
    <property type="evidence" value="ECO:0007669"/>
    <property type="project" value="UniProtKB-ARBA"/>
</dbReference>
<comment type="caution">
    <text evidence="19">The sequence shown here is derived from an EMBL/GenBank/DDBJ whole genome shotgun (WGS) entry which is preliminary data.</text>
</comment>
<evidence type="ECO:0000256" key="4">
    <source>
        <dbReference type="ARBA" id="ARBA00022692"/>
    </source>
</evidence>
<dbReference type="GO" id="GO:0005789">
    <property type="term" value="C:endoplasmic reticulum membrane"/>
    <property type="evidence" value="ECO:0007669"/>
    <property type="project" value="UniProtKB-SubCell"/>
</dbReference>
<evidence type="ECO:0000256" key="3">
    <source>
        <dbReference type="ARBA" id="ARBA00007742"/>
    </source>
</evidence>
<dbReference type="GO" id="GO:0030154">
    <property type="term" value="P:cell differentiation"/>
    <property type="evidence" value="ECO:0007669"/>
    <property type="project" value="UniProtKB-KW"/>
</dbReference>
<organism evidence="19 20">
    <name type="scientific">Daphnia magna</name>
    <dbReference type="NCBI Taxonomy" id="35525"/>
    <lineage>
        <taxon>Eukaryota</taxon>
        <taxon>Metazoa</taxon>
        <taxon>Ecdysozoa</taxon>
        <taxon>Arthropoda</taxon>
        <taxon>Crustacea</taxon>
        <taxon>Branchiopoda</taxon>
        <taxon>Diplostraca</taxon>
        <taxon>Cladocera</taxon>
        <taxon>Anomopoda</taxon>
        <taxon>Daphniidae</taxon>
        <taxon>Daphnia</taxon>
    </lineage>
</organism>
<comment type="catalytic activity">
    <reaction evidence="17">
        <text>17beta-hydroxy-5alpha-androstan-3-one + NADP(+) = testosterone + NADPH + H(+)</text>
        <dbReference type="Rhea" id="RHEA:50820"/>
        <dbReference type="ChEBI" id="CHEBI:15378"/>
        <dbReference type="ChEBI" id="CHEBI:16330"/>
        <dbReference type="ChEBI" id="CHEBI:17347"/>
        <dbReference type="ChEBI" id="CHEBI:57783"/>
        <dbReference type="ChEBI" id="CHEBI:58349"/>
        <dbReference type="EC" id="1.3.1.22"/>
    </reaction>
    <physiologicalReaction direction="right-to-left" evidence="17">
        <dbReference type="Rhea" id="RHEA:50822"/>
    </physiologicalReaction>
</comment>
<comment type="catalytic activity">
    <reaction evidence="18">
        <text>a 3-oxo-5alpha-steroid + NADP(+) = a 3-oxo-Delta(4)-steroid + NADPH + H(+)</text>
        <dbReference type="Rhea" id="RHEA:54384"/>
        <dbReference type="ChEBI" id="CHEBI:13601"/>
        <dbReference type="ChEBI" id="CHEBI:15378"/>
        <dbReference type="ChEBI" id="CHEBI:47909"/>
        <dbReference type="ChEBI" id="CHEBI:57783"/>
        <dbReference type="ChEBI" id="CHEBI:58349"/>
        <dbReference type="EC" id="1.3.1.22"/>
    </reaction>
</comment>
<evidence type="ECO:0000256" key="10">
    <source>
        <dbReference type="ARBA" id="ARBA00022989"/>
    </source>
</evidence>
<feature type="transmembrane region" description="Helical" evidence="18">
    <location>
        <begin position="32"/>
        <end position="50"/>
    </location>
</feature>
<evidence type="ECO:0000256" key="17">
    <source>
        <dbReference type="ARBA" id="ARBA00049397"/>
    </source>
</evidence>
<keyword evidence="8" id="KW-0521">NADP</keyword>
<keyword evidence="7" id="KW-0492">Microsome</keyword>
<keyword evidence="4 18" id="KW-0812">Transmembrane</keyword>
<keyword evidence="11" id="KW-0560">Oxidoreductase</keyword>